<keyword evidence="1" id="KW-0812">Transmembrane</keyword>
<accession>A0A1G9GIT9</accession>
<organism evidence="2 3">
    <name type="scientific">Paenibacillus jilunlii</name>
    <dbReference type="NCBI Taxonomy" id="682956"/>
    <lineage>
        <taxon>Bacteria</taxon>
        <taxon>Bacillati</taxon>
        <taxon>Bacillota</taxon>
        <taxon>Bacilli</taxon>
        <taxon>Bacillales</taxon>
        <taxon>Paenibacillaceae</taxon>
        <taxon>Paenibacillus</taxon>
    </lineage>
</organism>
<name>A0A1G9GIT9_9BACL</name>
<evidence type="ECO:0000313" key="2">
    <source>
        <dbReference type="EMBL" id="SDL00193.1"/>
    </source>
</evidence>
<dbReference type="Proteomes" id="UP000182783">
    <property type="component" value="Unassembled WGS sequence"/>
</dbReference>
<sequence>MEKTNIYHNDSRFYRAYYLPIRPVHNSEGAGPISITQLLSLGDAPGSLLAGEYFFYFMLYSFLGWVLEGSYNLYSLGTFRKEGFLKGPFKPMYGFAPLLLLGAKDLGLSLPLMILLALIIPSAVEYASGWLLQSVFHKQWWDYSKMSYQLRGHICLKFSLYWWGLATVCIYGLQPLIEMLYLRISTLWLLLLPLAVLLLAADLLWTCRTRRRSVKGLELGEG</sequence>
<protein>
    <submittedName>
        <fullName evidence="2">Putative ABC-transporter type IV</fullName>
    </submittedName>
</protein>
<dbReference type="Pfam" id="PF06541">
    <property type="entry name" value="ABC_trans_CmpB"/>
    <property type="match status" value="1"/>
</dbReference>
<evidence type="ECO:0000313" key="3">
    <source>
        <dbReference type="Proteomes" id="UP000182783"/>
    </source>
</evidence>
<dbReference type="AlphaFoldDB" id="A0A1G9GIT9"/>
<dbReference type="EMBL" id="FNGM01000001">
    <property type="protein sequence ID" value="SDL00193.1"/>
    <property type="molecule type" value="Genomic_DNA"/>
</dbReference>
<evidence type="ECO:0000256" key="1">
    <source>
        <dbReference type="SAM" id="Phobius"/>
    </source>
</evidence>
<dbReference type="InterPro" id="IPR010540">
    <property type="entry name" value="CmpB_TMEM229"/>
</dbReference>
<reference evidence="2 3" key="1">
    <citation type="submission" date="2016-10" db="EMBL/GenBank/DDBJ databases">
        <authorList>
            <person name="de Groot N.N."/>
        </authorList>
    </citation>
    <scope>NUCLEOTIDE SEQUENCE [LARGE SCALE GENOMIC DNA]</scope>
    <source>
        <strain evidence="2 3">CGMCC 1.10239</strain>
    </source>
</reference>
<proteinExistence type="predicted"/>
<feature type="transmembrane region" description="Helical" evidence="1">
    <location>
        <begin position="180"/>
        <end position="205"/>
    </location>
</feature>
<keyword evidence="1" id="KW-0472">Membrane</keyword>
<feature type="transmembrane region" description="Helical" evidence="1">
    <location>
        <begin position="109"/>
        <end position="133"/>
    </location>
</feature>
<gene>
    <name evidence="2" type="ORF">SAMN05216191_101416</name>
</gene>
<keyword evidence="1" id="KW-1133">Transmembrane helix</keyword>
<feature type="transmembrane region" description="Helical" evidence="1">
    <location>
        <begin position="53"/>
        <end position="71"/>
    </location>
</feature>
<feature type="transmembrane region" description="Helical" evidence="1">
    <location>
        <begin position="154"/>
        <end position="174"/>
    </location>
</feature>